<name>A0ABU3X7S7_9BACI</name>
<comment type="caution">
    <text evidence="1">The sequence shown here is derived from an EMBL/GenBank/DDBJ whole genome shotgun (WGS) entry which is preliminary data.</text>
</comment>
<keyword evidence="2" id="KW-1185">Reference proteome</keyword>
<dbReference type="RefSeq" id="WP_317121175.1">
    <property type="nucleotide sequence ID" value="NZ_JAWJBA010000001.1"/>
</dbReference>
<protein>
    <submittedName>
        <fullName evidence="1">Uncharacterized protein</fullName>
    </submittedName>
</protein>
<reference evidence="1 2" key="1">
    <citation type="submission" date="2023-10" db="EMBL/GenBank/DDBJ databases">
        <title>Screening of Alkalihalobacillus lindianensis BZ-TG-R113 and Its Alleviation of Salt Stress on Rapeseed Growth.</title>
        <authorList>
            <person name="Zhao B."/>
            <person name="Guo T."/>
        </authorList>
    </citation>
    <scope>NUCLEOTIDE SEQUENCE [LARGE SCALE GENOMIC DNA]</scope>
    <source>
        <strain evidence="1 2">BZ-TG-R113</strain>
    </source>
</reference>
<dbReference type="EMBL" id="JAWJBA010000001">
    <property type="protein sequence ID" value="MDV2683950.1"/>
    <property type="molecule type" value="Genomic_DNA"/>
</dbReference>
<evidence type="ECO:0000313" key="2">
    <source>
        <dbReference type="Proteomes" id="UP001287282"/>
    </source>
</evidence>
<sequence>MLLDNPIEDYLPTIIQAFKKTIKKYKHGRIDKGIRHYYYGTLSAMLVVIRRQEVHQRENWSSWLQAKNKKKAIEIR</sequence>
<proteinExistence type="predicted"/>
<organism evidence="1 2">
    <name type="scientific">Alkalihalophilus lindianensis</name>
    <dbReference type="NCBI Taxonomy" id="1630542"/>
    <lineage>
        <taxon>Bacteria</taxon>
        <taxon>Bacillati</taxon>
        <taxon>Bacillota</taxon>
        <taxon>Bacilli</taxon>
        <taxon>Bacillales</taxon>
        <taxon>Bacillaceae</taxon>
        <taxon>Alkalihalophilus</taxon>
    </lineage>
</organism>
<accession>A0ABU3X7S7</accession>
<gene>
    <name evidence="1" type="ORF">RYX56_06115</name>
</gene>
<evidence type="ECO:0000313" key="1">
    <source>
        <dbReference type="EMBL" id="MDV2683950.1"/>
    </source>
</evidence>
<dbReference type="Proteomes" id="UP001287282">
    <property type="component" value="Unassembled WGS sequence"/>
</dbReference>